<gene>
    <name evidence="1" type="ORF">J2S25_002927</name>
</gene>
<comment type="caution">
    <text evidence="1">The sequence shown here is derived from an EMBL/GenBank/DDBJ whole genome shotgun (WGS) entry which is preliminary data.</text>
</comment>
<protein>
    <recommendedName>
        <fullName evidence="3">WYL domain-containing protein</fullName>
    </recommendedName>
</protein>
<evidence type="ECO:0008006" key="3">
    <source>
        <dbReference type="Google" id="ProtNLM"/>
    </source>
</evidence>
<name>A0ABU0FZG2_9BACI</name>
<evidence type="ECO:0000313" key="1">
    <source>
        <dbReference type="EMBL" id="MDQ0414717.1"/>
    </source>
</evidence>
<dbReference type="RefSeq" id="WP_052806958.1">
    <property type="nucleotide sequence ID" value="NZ_JAUSUN010000019.1"/>
</dbReference>
<evidence type="ECO:0000313" key="2">
    <source>
        <dbReference type="Proteomes" id="UP001242313"/>
    </source>
</evidence>
<dbReference type="Proteomes" id="UP001242313">
    <property type="component" value="Unassembled WGS sequence"/>
</dbReference>
<organism evidence="1 2">
    <name type="scientific">Mesobacillus stamsii</name>
    <dbReference type="NCBI Taxonomy" id="225347"/>
    <lineage>
        <taxon>Bacteria</taxon>
        <taxon>Bacillati</taxon>
        <taxon>Bacillota</taxon>
        <taxon>Bacilli</taxon>
        <taxon>Bacillales</taxon>
        <taxon>Bacillaceae</taxon>
        <taxon>Mesobacillus</taxon>
    </lineage>
</organism>
<dbReference type="EMBL" id="JAUSUN010000019">
    <property type="protein sequence ID" value="MDQ0414717.1"/>
    <property type="molecule type" value="Genomic_DNA"/>
</dbReference>
<sequence length="72" mass="8754">MTYELVQIENRVGTLLYDYEHYVDENNNVKKCKSFVWRFVGFGRSCFALTKEELIELVRKQIHEYQNDIILY</sequence>
<accession>A0ABU0FZG2</accession>
<keyword evidence="2" id="KW-1185">Reference proteome</keyword>
<proteinExistence type="predicted"/>
<reference evidence="1 2" key="1">
    <citation type="submission" date="2023-07" db="EMBL/GenBank/DDBJ databases">
        <title>Genomic Encyclopedia of Type Strains, Phase IV (KMG-IV): sequencing the most valuable type-strain genomes for metagenomic binning, comparative biology and taxonomic classification.</title>
        <authorList>
            <person name="Goeker M."/>
        </authorList>
    </citation>
    <scope>NUCLEOTIDE SEQUENCE [LARGE SCALE GENOMIC DNA]</scope>
    <source>
        <strain evidence="1 2">DSM 19598</strain>
    </source>
</reference>